<dbReference type="AlphaFoldDB" id="A0AAW7IIC2"/>
<accession>A0AAW7IIC2</accession>
<sequence length="55" mass="6185">MSPRNLMAIILIEYDGTAKYIAEDVSNVYGEMTVNTAINRKLDGIYQFLVCSLII</sequence>
<dbReference type="RefSeq" id="WP_155727478.1">
    <property type="nucleotide sequence ID" value="NZ_CP011008.1"/>
</dbReference>
<reference evidence="1" key="1">
    <citation type="submission" date="2023-06" db="EMBL/GenBank/DDBJ databases">
        <title>Comparative genomics of Bacillaceae isolates and their secondary metabolite potential.</title>
        <authorList>
            <person name="Song L."/>
            <person name="Nielsen L.J."/>
            <person name="Mohite O."/>
            <person name="Xu X."/>
            <person name="Weber T."/>
            <person name="Kovacs A.T."/>
        </authorList>
    </citation>
    <scope>NUCLEOTIDE SEQUENCE</scope>
    <source>
        <strain evidence="1">D8_B_37</strain>
    </source>
</reference>
<name>A0AAW7IIC2_9BACI</name>
<evidence type="ECO:0000313" key="1">
    <source>
        <dbReference type="EMBL" id="MDM5451421.1"/>
    </source>
</evidence>
<organism evidence="1 2">
    <name type="scientific">Peribacillus simplex</name>
    <dbReference type="NCBI Taxonomy" id="1478"/>
    <lineage>
        <taxon>Bacteria</taxon>
        <taxon>Bacillati</taxon>
        <taxon>Bacillota</taxon>
        <taxon>Bacilli</taxon>
        <taxon>Bacillales</taxon>
        <taxon>Bacillaceae</taxon>
        <taxon>Peribacillus</taxon>
    </lineage>
</organism>
<proteinExistence type="predicted"/>
<gene>
    <name evidence="1" type="ORF">QUF89_04150</name>
</gene>
<comment type="caution">
    <text evidence="1">The sequence shown here is derived from an EMBL/GenBank/DDBJ whole genome shotgun (WGS) entry which is preliminary data.</text>
</comment>
<dbReference type="EMBL" id="JAUCEY010000008">
    <property type="protein sequence ID" value="MDM5451421.1"/>
    <property type="molecule type" value="Genomic_DNA"/>
</dbReference>
<protein>
    <submittedName>
        <fullName evidence="1">Uncharacterized protein</fullName>
    </submittedName>
</protein>
<dbReference type="Proteomes" id="UP001234602">
    <property type="component" value="Unassembled WGS sequence"/>
</dbReference>
<evidence type="ECO:0000313" key="2">
    <source>
        <dbReference type="Proteomes" id="UP001234602"/>
    </source>
</evidence>